<keyword evidence="3" id="KW-1185">Reference proteome</keyword>
<gene>
    <name evidence="2" type="ORF">GCM10007390_19110</name>
</gene>
<protein>
    <recommendedName>
        <fullName evidence="4">LVIVD repeat-containing protein</fullName>
    </recommendedName>
</protein>
<proteinExistence type="predicted"/>
<organism evidence="2 3">
    <name type="scientific">Persicitalea jodogahamensis</name>
    <dbReference type="NCBI Taxonomy" id="402147"/>
    <lineage>
        <taxon>Bacteria</taxon>
        <taxon>Pseudomonadati</taxon>
        <taxon>Bacteroidota</taxon>
        <taxon>Cytophagia</taxon>
        <taxon>Cytophagales</taxon>
        <taxon>Spirosomataceae</taxon>
        <taxon>Persicitalea</taxon>
    </lineage>
</organism>
<dbReference type="EMBL" id="BMXF01000001">
    <property type="protein sequence ID" value="GHB65193.1"/>
    <property type="molecule type" value="Genomic_DNA"/>
</dbReference>
<accession>A0A8J3D3J2</accession>
<feature type="signal peptide" evidence="1">
    <location>
        <begin position="1"/>
        <end position="24"/>
    </location>
</feature>
<evidence type="ECO:0000256" key="1">
    <source>
        <dbReference type="SAM" id="SignalP"/>
    </source>
</evidence>
<reference evidence="2 3" key="1">
    <citation type="journal article" date="2014" name="Int. J. Syst. Evol. Microbiol.">
        <title>Complete genome sequence of Corynebacterium casei LMG S-19264T (=DSM 44701T), isolated from a smear-ripened cheese.</title>
        <authorList>
            <consortium name="US DOE Joint Genome Institute (JGI-PGF)"/>
            <person name="Walter F."/>
            <person name="Albersmeier A."/>
            <person name="Kalinowski J."/>
            <person name="Ruckert C."/>
        </authorList>
    </citation>
    <scope>NUCLEOTIDE SEQUENCE [LARGE SCALE GENOMIC DNA]</scope>
    <source>
        <strain evidence="2 3">KCTC 12866</strain>
    </source>
</reference>
<name>A0A8J3D3J2_9BACT</name>
<evidence type="ECO:0008006" key="4">
    <source>
        <dbReference type="Google" id="ProtNLM"/>
    </source>
</evidence>
<comment type="caution">
    <text evidence="2">The sequence shown here is derived from an EMBL/GenBank/DDBJ whole genome shotgun (WGS) entry which is preliminary data.</text>
</comment>
<dbReference type="Pfam" id="PF08309">
    <property type="entry name" value="LVIVD"/>
    <property type="match status" value="4"/>
</dbReference>
<evidence type="ECO:0000313" key="3">
    <source>
        <dbReference type="Proteomes" id="UP000598271"/>
    </source>
</evidence>
<dbReference type="InterPro" id="IPR013211">
    <property type="entry name" value="LVIVD"/>
</dbReference>
<sequence>MKAKFTKCTSFLVALLVTSGLIWGCSSGLDSANVSPGSQTGVGGSMARFAITGNTLYIATKQSLEVYDITQPDQPVRTTRRDLGVGIETIFPYKNNLFIGSNNGMYIFDNSDPKAPRQLSFYSHIQSCDPVVVQGNYAYVTLRNGSTCRQQFNTLSSLDVVDISNLSNPRLMTSINMESPYGLGVDGNRLFVGEGSRGLKLFDISDPLKPVLKEFRSDIPTYDVIPYRSTLIITGEKGIFQYRYDDRDQFDLLSKILVE</sequence>
<feature type="chain" id="PRO_5035327545" description="LVIVD repeat-containing protein" evidence="1">
    <location>
        <begin position="25"/>
        <end position="259"/>
    </location>
</feature>
<dbReference type="AlphaFoldDB" id="A0A8J3D3J2"/>
<evidence type="ECO:0000313" key="2">
    <source>
        <dbReference type="EMBL" id="GHB65193.1"/>
    </source>
</evidence>
<dbReference type="SUPFAM" id="SSF75011">
    <property type="entry name" value="3-carboxy-cis,cis-mucoante lactonizing enzyme"/>
    <property type="match status" value="1"/>
</dbReference>
<keyword evidence="1" id="KW-0732">Signal</keyword>
<dbReference type="Proteomes" id="UP000598271">
    <property type="component" value="Unassembled WGS sequence"/>
</dbReference>
<dbReference type="RefSeq" id="WP_189564072.1">
    <property type="nucleotide sequence ID" value="NZ_BMXF01000001.1"/>
</dbReference>